<feature type="chain" id="PRO_5002804358" evidence="1">
    <location>
        <begin position="22"/>
        <end position="90"/>
    </location>
</feature>
<dbReference type="Proteomes" id="UP000008744">
    <property type="component" value="Unassembled WGS sequence"/>
</dbReference>
<evidence type="ECO:0000313" key="3">
    <source>
        <dbReference type="Proteomes" id="UP000008744"/>
    </source>
</evidence>
<dbReference type="AlphaFoldDB" id="B4GVQ7"/>
<proteinExistence type="predicted"/>
<dbReference type="HOGENOM" id="CLU_2443145_0_0_1"/>
<evidence type="ECO:0000313" key="2">
    <source>
        <dbReference type="EMBL" id="EDW26752.1"/>
    </source>
</evidence>
<protein>
    <submittedName>
        <fullName evidence="2">GL14623</fullName>
    </submittedName>
</protein>
<sequence>MVWLLVMVMVMVRLRLKLWLGEVQRLAGCCRQNPHEDIKSVVSHLPARIVDTETGRTDLIRYISALAPVTCKQCKFVFIYFHSHSSSCFS</sequence>
<evidence type="ECO:0000256" key="1">
    <source>
        <dbReference type="SAM" id="SignalP"/>
    </source>
</evidence>
<keyword evidence="1" id="KW-0732">Signal</keyword>
<reference evidence="2 3" key="1">
    <citation type="journal article" date="2007" name="Nature">
        <title>Evolution of genes and genomes on the Drosophila phylogeny.</title>
        <authorList>
            <consortium name="Drosophila 12 Genomes Consortium"/>
            <person name="Clark A.G."/>
            <person name="Eisen M.B."/>
            <person name="Smith D.R."/>
            <person name="Bergman C.M."/>
            <person name="Oliver B."/>
            <person name="Markow T.A."/>
            <person name="Kaufman T.C."/>
            <person name="Kellis M."/>
            <person name="Gelbart W."/>
            <person name="Iyer V.N."/>
            <person name="Pollard D.A."/>
            <person name="Sackton T.B."/>
            <person name="Larracuente A.M."/>
            <person name="Singh N.D."/>
            <person name="Abad J.P."/>
            <person name="Abt D.N."/>
            <person name="Adryan B."/>
            <person name="Aguade M."/>
            <person name="Akashi H."/>
            <person name="Anderson W.W."/>
            <person name="Aquadro C.F."/>
            <person name="Ardell D.H."/>
            <person name="Arguello R."/>
            <person name="Artieri C.G."/>
            <person name="Barbash D.A."/>
            <person name="Barker D."/>
            <person name="Barsanti P."/>
            <person name="Batterham P."/>
            <person name="Batzoglou S."/>
            <person name="Begun D."/>
            <person name="Bhutkar A."/>
            <person name="Blanco E."/>
            <person name="Bosak S.A."/>
            <person name="Bradley R.K."/>
            <person name="Brand A.D."/>
            <person name="Brent M.R."/>
            <person name="Brooks A.N."/>
            <person name="Brown R.H."/>
            <person name="Butlin R.K."/>
            <person name="Caggese C."/>
            <person name="Calvi B.R."/>
            <person name="Bernardo de Carvalho A."/>
            <person name="Caspi A."/>
            <person name="Castrezana S."/>
            <person name="Celniker S.E."/>
            <person name="Chang J.L."/>
            <person name="Chapple C."/>
            <person name="Chatterji S."/>
            <person name="Chinwalla A."/>
            <person name="Civetta A."/>
            <person name="Clifton S.W."/>
            <person name="Comeron J.M."/>
            <person name="Costello J.C."/>
            <person name="Coyne J.A."/>
            <person name="Daub J."/>
            <person name="David R.G."/>
            <person name="Delcher A.L."/>
            <person name="Delehaunty K."/>
            <person name="Do C.B."/>
            <person name="Ebling H."/>
            <person name="Edwards K."/>
            <person name="Eickbush T."/>
            <person name="Evans J.D."/>
            <person name="Filipski A."/>
            <person name="Findeiss S."/>
            <person name="Freyhult E."/>
            <person name="Fulton L."/>
            <person name="Fulton R."/>
            <person name="Garcia A.C."/>
            <person name="Gardiner A."/>
            <person name="Garfield D.A."/>
            <person name="Garvin B.E."/>
            <person name="Gibson G."/>
            <person name="Gilbert D."/>
            <person name="Gnerre S."/>
            <person name="Godfrey J."/>
            <person name="Good R."/>
            <person name="Gotea V."/>
            <person name="Gravely B."/>
            <person name="Greenberg A.J."/>
            <person name="Griffiths-Jones S."/>
            <person name="Gross S."/>
            <person name="Guigo R."/>
            <person name="Gustafson E.A."/>
            <person name="Haerty W."/>
            <person name="Hahn M.W."/>
            <person name="Halligan D.L."/>
            <person name="Halpern A.L."/>
            <person name="Halter G.M."/>
            <person name="Han M.V."/>
            <person name="Heger A."/>
            <person name="Hillier L."/>
            <person name="Hinrichs A.S."/>
            <person name="Holmes I."/>
            <person name="Hoskins R.A."/>
            <person name="Hubisz M.J."/>
            <person name="Hultmark D."/>
            <person name="Huntley M.A."/>
            <person name="Jaffe D.B."/>
            <person name="Jagadeeshan S."/>
            <person name="Jeck W.R."/>
            <person name="Johnson J."/>
            <person name="Jones C.D."/>
            <person name="Jordan W.C."/>
            <person name="Karpen G.H."/>
            <person name="Kataoka E."/>
            <person name="Keightley P.D."/>
            <person name="Kheradpour P."/>
            <person name="Kirkness E.F."/>
            <person name="Koerich L.B."/>
            <person name="Kristiansen K."/>
            <person name="Kudrna D."/>
            <person name="Kulathinal R.J."/>
            <person name="Kumar S."/>
            <person name="Kwok R."/>
            <person name="Lander E."/>
            <person name="Langley C.H."/>
            <person name="Lapoint R."/>
            <person name="Lazzaro B.P."/>
            <person name="Lee S.J."/>
            <person name="Levesque L."/>
            <person name="Li R."/>
            <person name="Lin C.F."/>
            <person name="Lin M.F."/>
            <person name="Lindblad-Toh K."/>
            <person name="Llopart A."/>
            <person name="Long M."/>
            <person name="Low L."/>
            <person name="Lozovsky E."/>
            <person name="Lu J."/>
            <person name="Luo M."/>
            <person name="Machado C.A."/>
            <person name="Makalowski W."/>
            <person name="Marzo M."/>
            <person name="Matsuda M."/>
            <person name="Matzkin L."/>
            <person name="McAllister B."/>
            <person name="McBride C.S."/>
            <person name="McKernan B."/>
            <person name="McKernan K."/>
            <person name="Mendez-Lago M."/>
            <person name="Minx P."/>
            <person name="Mollenhauer M.U."/>
            <person name="Montooth K."/>
            <person name="Mount S.M."/>
            <person name="Mu X."/>
            <person name="Myers E."/>
            <person name="Negre B."/>
            <person name="Newfeld S."/>
            <person name="Nielsen R."/>
            <person name="Noor M.A."/>
            <person name="O'Grady P."/>
            <person name="Pachter L."/>
            <person name="Papaceit M."/>
            <person name="Parisi M.J."/>
            <person name="Parisi M."/>
            <person name="Parts L."/>
            <person name="Pedersen J.S."/>
            <person name="Pesole G."/>
            <person name="Phillippy A.M."/>
            <person name="Ponting C.P."/>
            <person name="Pop M."/>
            <person name="Porcelli D."/>
            <person name="Powell J.R."/>
            <person name="Prohaska S."/>
            <person name="Pruitt K."/>
            <person name="Puig M."/>
            <person name="Quesneville H."/>
            <person name="Ram K.R."/>
            <person name="Rand D."/>
            <person name="Rasmussen M.D."/>
            <person name="Reed L.K."/>
            <person name="Reenan R."/>
            <person name="Reily A."/>
            <person name="Remington K.A."/>
            <person name="Rieger T.T."/>
            <person name="Ritchie M.G."/>
            <person name="Robin C."/>
            <person name="Rogers Y.H."/>
            <person name="Rohde C."/>
            <person name="Rozas J."/>
            <person name="Rubenfield M.J."/>
            <person name="Ruiz A."/>
            <person name="Russo S."/>
            <person name="Salzberg S.L."/>
            <person name="Sanchez-Gracia A."/>
            <person name="Saranga D.J."/>
            <person name="Sato H."/>
            <person name="Schaeffer S.W."/>
            <person name="Schatz M.C."/>
            <person name="Schlenke T."/>
            <person name="Schwartz R."/>
            <person name="Segarra C."/>
            <person name="Singh R.S."/>
            <person name="Sirot L."/>
            <person name="Sirota M."/>
            <person name="Sisneros N.B."/>
            <person name="Smith C.D."/>
            <person name="Smith T.F."/>
            <person name="Spieth J."/>
            <person name="Stage D.E."/>
            <person name="Stark A."/>
            <person name="Stephan W."/>
            <person name="Strausberg R.L."/>
            <person name="Strempel S."/>
            <person name="Sturgill D."/>
            <person name="Sutton G."/>
            <person name="Sutton G.G."/>
            <person name="Tao W."/>
            <person name="Teichmann S."/>
            <person name="Tobari Y.N."/>
            <person name="Tomimura Y."/>
            <person name="Tsolas J.M."/>
            <person name="Valente V.L."/>
            <person name="Venter E."/>
            <person name="Venter J.C."/>
            <person name="Vicario S."/>
            <person name="Vieira F.G."/>
            <person name="Vilella A.J."/>
            <person name="Villasante A."/>
            <person name="Walenz B."/>
            <person name="Wang J."/>
            <person name="Wasserman M."/>
            <person name="Watts T."/>
            <person name="Wilson D."/>
            <person name="Wilson R.K."/>
            <person name="Wing R.A."/>
            <person name="Wolfner M.F."/>
            <person name="Wong A."/>
            <person name="Wong G.K."/>
            <person name="Wu C.I."/>
            <person name="Wu G."/>
            <person name="Yamamoto D."/>
            <person name="Yang H.P."/>
            <person name="Yang S.P."/>
            <person name="Yorke J.A."/>
            <person name="Yoshida K."/>
            <person name="Zdobnov E."/>
            <person name="Zhang P."/>
            <person name="Zhang Y."/>
            <person name="Zimin A.V."/>
            <person name="Baldwin J."/>
            <person name="Abdouelleil A."/>
            <person name="Abdulkadir J."/>
            <person name="Abebe A."/>
            <person name="Abera B."/>
            <person name="Abreu J."/>
            <person name="Acer S.C."/>
            <person name="Aftuck L."/>
            <person name="Alexander A."/>
            <person name="An P."/>
            <person name="Anderson E."/>
            <person name="Anderson S."/>
            <person name="Arachi H."/>
            <person name="Azer M."/>
            <person name="Bachantsang P."/>
            <person name="Barry A."/>
            <person name="Bayul T."/>
            <person name="Berlin A."/>
            <person name="Bessette D."/>
            <person name="Bloom T."/>
            <person name="Blye J."/>
            <person name="Boguslavskiy L."/>
            <person name="Bonnet C."/>
            <person name="Boukhgalter B."/>
            <person name="Bourzgui I."/>
            <person name="Brown A."/>
            <person name="Cahill P."/>
            <person name="Channer S."/>
            <person name="Cheshatsang Y."/>
            <person name="Chuda L."/>
            <person name="Citroen M."/>
            <person name="Collymore A."/>
            <person name="Cooke P."/>
            <person name="Costello M."/>
            <person name="D'Aco K."/>
            <person name="Daza R."/>
            <person name="De Haan G."/>
            <person name="DeGray S."/>
            <person name="DeMaso C."/>
            <person name="Dhargay N."/>
            <person name="Dooley K."/>
            <person name="Dooley E."/>
            <person name="Doricent M."/>
            <person name="Dorje P."/>
            <person name="Dorjee K."/>
            <person name="Dupes A."/>
            <person name="Elong R."/>
            <person name="Falk J."/>
            <person name="Farina A."/>
            <person name="Faro S."/>
            <person name="Ferguson D."/>
            <person name="Fisher S."/>
            <person name="Foley C.D."/>
            <person name="Franke A."/>
            <person name="Friedrich D."/>
            <person name="Gadbois L."/>
            <person name="Gearin G."/>
            <person name="Gearin C.R."/>
            <person name="Giannoukos G."/>
            <person name="Goode T."/>
            <person name="Graham J."/>
            <person name="Grandbois E."/>
            <person name="Grewal S."/>
            <person name="Gyaltsen K."/>
            <person name="Hafez N."/>
            <person name="Hagos B."/>
            <person name="Hall J."/>
            <person name="Henson C."/>
            <person name="Hollinger A."/>
            <person name="Honan T."/>
            <person name="Huard M.D."/>
            <person name="Hughes L."/>
            <person name="Hurhula B."/>
            <person name="Husby M.E."/>
            <person name="Kamat A."/>
            <person name="Kanga B."/>
            <person name="Kashin S."/>
            <person name="Khazanovich D."/>
            <person name="Kisner P."/>
            <person name="Lance K."/>
            <person name="Lara M."/>
            <person name="Lee W."/>
            <person name="Lennon N."/>
            <person name="Letendre F."/>
            <person name="LeVine R."/>
            <person name="Lipovsky A."/>
            <person name="Liu X."/>
            <person name="Liu J."/>
            <person name="Liu S."/>
            <person name="Lokyitsang T."/>
            <person name="Lokyitsang Y."/>
            <person name="Lubonja R."/>
            <person name="Lui A."/>
            <person name="MacDonald P."/>
            <person name="Magnisalis V."/>
            <person name="Maru K."/>
            <person name="Matthews C."/>
            <person name="McCusker W."/>
            <person name="McDonough S."/>
            <person name="Mehta T."/>
            <person name="Meldrim J."/>
            <person name="Meneus L."/>
            <person name="Mihai O."/>
            <person name="Mihalev A."/>
            <person name="Mihova T."/>
            <person name="Mittelman R."/>
            <person name="Mlenga V."/>
            <person name="Montmayeur A."/>
            <person name="Mulrain L."/>
            <person name="Navidi A."/>
            <person name="Naylor J."/>
            <person name="Negash T."/>
            <person name="Nguyen T."/>
            <person name="Nguyen N."/>
            <person name="Nicol R."/>
            <person name="Norbu C."/>
            <person name="Norbu N."/>
            <person name="Novod N."/>
            <person name="O'Neill B."/>
            <person name="Osman S."/>
            <person name="Markiewicz E."/>
            <person name="Oyono O.L."/>
            <person name="Patti C."/>
            <person name="Phunkhang P."/>
            <person name="Pierre F."/>
            <person name="Priest M."/>
            <person name="Raghuraman S."/>
            <person name="Rege F."/>
            <person name="Reyes R."/>
            <person name="Rise C."/>
            <person name="Rogov P."/>
            <person name="Ross K."/>
            <person name="Ryan E."/>
            <person name="Settipalli S."/>
            <person name="Shea T."/>
            <person name="Sherpa N."/>
            <person name="Shi L."/>
            <person name="Shih D."/>
            <person name="Sparrow T."/>
            <person name="Spaulding J."/>
            <person name="Stalker J."/>
            <person name="Stange-Thomann N."/>
            <person name="Stavropoulos S."/>
            <person name="Stone C."/>
            <person name="Strader C."/>
            <person name="Tesfaye S."/>
            <person name="Thomson T."/>
            <person name="Thoulutsang Y."/>
            <person name="Thoulutsang D."/>
            <person name="Topham K."/>
            <person name="Topping I."/>
            <person name="Tsamla T."/>
            <person name="Vassiliev H."/>
            <person name="Vo A."/>
            <person name="Wangchuk T."/>
            <person name="Wangdi T."/>
            <person name="Weiand M."/>
            <person name="Wilkinson J."/>
            <person name="Wilson A."/>
            <person name="Yadav S."/>
            <person name="Young G."/>
            <person name="Yu Q."/>
            <person name="Zembek L."/>
            <person name="Zhong D."/>
            <person name="Zimmer A."/>
            <person name="Zwirko Z."/>
            <person name="Jaffe D.B."/>
            <person name="Alvarez P."/>
            <person name="Brockman W."/>
            <person name="Butler J."/>
            <person name="Chin C."/>
            <person name="Gnerre S."/>
            <person name="Grabherr M."/>
            <person name="Kleber M."/>
            <person name="Mauceli E."/>
            <person name="MacCallum I."/>
        </authorList>
    </citation>
    <scope>NUCLEOTIDE SEQUENCE [LARGE SCALE GENOMIC DNA]</scope>
    <source>
        <strain evidence="3">MSH-3 / Tucson 14011-0111.49</strain>
    </source>
</reference>
<organism evidence="3">
    <name type="scientific">Drosophila persimilis</name>
    <name type="common">Fruit fly</name>
    <dbReference type="NCBI Taxonomy" id="7234"/>
    <lineage>
        <taxon>Eukaryota</taxon>
        <taxon>Metazoa</taxon>
        <taxon>Ecdysozoa</taxon>
        <taxon>Arthropoda</taxon>
        <taxon>Hexapoda</taxon>
        <taxon>Insecta</taxon>
        <taxon>Pterygota</taxon>
        <taxon>Neoptera</taxon>
        <taxon>Endopterygota</taxon>
        <taxon>Diptera</taxon>
        <taxon>Brachycera</taxon>
        <taxon>Muscomorpha</taxon>
        <taxon>Ephydroidea</taxon>
        <taxon>Drosophilidae</taxon>
        <taxon>Drosophila</taxon>
        <taxon>Sophophora</taxon>
    </lineage>
</organism>
<keyword evidence="3" id="KW-1185">Reference proteome</keyword>
<name>B4GVQ7_DROPE</name>
<feature type="signal peptide" evidence="1">
    <location>
        <begin position="1"/>
        <end position="21"/>
    </location>
</feature>
<dbReference type="EMBL" id="CH479193">
    <property type="protein sequence ID" value="EDW26752.1"/>
    <property type="molecule type" value="Genomic_DNA"/>
</dbReference>
<gene>
    <name evidence="2" type="primary">Dper\GL14623</name>
    <name evidence="2" type="ORF">Dper_GL14623</name>
</gene>
<accession>B4GVQ7</accession>